<dbReference type="BRENDA" id="3.2.1.4">
    <property type="organism ID" value="12037"/>
</dbReference>
<dbReference type="EC" id="3.2.1.4" evidence="9"/>
<keyword evidence="9" id="KW-0732">Signal</keyword>
<feature type="active site" evidence="8">
    <location>
        <position position="426"/>
    </location>
</feature>
<reference evidence="12" key="2">
    <citation type="submission" date="2019-11" db="EMBL/GenBank/DDBJ databases">
        <authorList>
            <person name="Zhang S."/>
        </authorList>
    </citation>
    <scope>NUCLEOTIDE SEQUENCE</scope>
</reference>
<dbReference type="GO" id="GO:0030245">
    <property type="term" value="P:cellulose catabolic process"/>
    <property type="evidence" value="ECO:0007669"/>
    <property type="project" value="UniProtKB-KW"/>
</dbReference>
<organism evidence="11">
    <name type="scientific">Nilaparvata lugens</name>
    <name type="common">Brown planthopper</name>
    <dbReference type="NCBI Taxonomy" id="108931"/>
    <lineage>
        <taxon>Eukaryota</taxon>
        <taxon>Metazoa</taxon>
        <taxon>Ecdysozoa</taxon>
        <taxon>Arthropoda</taxon>
        <taxon>Hexapoda</taxon>
        <taxon>Insecta</taxon>
        <taxon>Pterygota</taxon>
        <taxon>Neoptera</taxon>
        <taxon>Paraneoptera</taxon>
        <taxon>Hemiptera</taxon>
        <taxon>Auchenorrhyncha</taxon>
        <taxon>Fulgoroidea</taxon>
        <taxon>Delphacidae</taxon>
        <taxon>Delphacinae</taxon>
        <taxon>Nilaparvata</taxon>
    </lineage>
</organism>
<dbReference type="GO" id="GO:0008810">
    <property type="term" value="F:cellulase activity"/>
    <property type="evidence" value="ECO:0007669"/>
    <property type="project" value="UniProtKB-EC"/>
</dbReference>
<evidence type="ECO:0000256" key="9">
    <source>
        <dbReference type="RuleBase" id="RU361166"/>
    </source>
</evidence>
<accession>A0A0U2D6P6</accession>
<dbReference type="InterPro" id="IPR001701">
    <property type="entry name" value="Glyco_hydro_9"/>
</dbReference>
<evidence type="ECO:0000256" key="3">
    <source>
        <dbReference type="ARBA" id="ARBA00022801"/>
    </source>
</evidence>
<dbReference type="PROSITE" id="PS00698">
    <property type="entry name" value="GH9_3"/>
    <property type="match status" value="1"/>
</dbReference>
<dbReference type="AlphaFoldDB" id="A0A0U2D6P6"/>
<evidence type="ECO:0000256" key="6">
    <source>
        <dbReference type="ARBA" id="ARBA00023295"/>
    </source>
</evidence>
<protein>
    <recommendedName>
        <fullName evidence="9">Endoglucanase</fullName>
        <ecNumber evidence="9">3.2.1.4</ecNumber>
    </recommendedName>
</protein>
<evidence type="ECO:0000256" key="5">
    <source>
        <dbReference type="ARBA" id="ARBA00023277"/>
    </source>
</evidence>
<dbReference type="SUPFAM" id="SSF48208">
    <property type="entry name" value="Six-hairpin glycosidases"/>
    <property type="match status" value="1"/>
</dbReference>
<comment type="catalytic activity">
    <reaction evidence="1 9">
        <text>Endohydrolysis of (1-&gt;4)-beta-D-glucosidic linkages in cellulose, lichenin and cereal beta-D-glucans.</text>
        <dbReference type="EC" id="3.2.1.4"/>
    </reaction>
</comment>
<gene>
    <name evidence="11" type="primary">EG1</name>
</gene>
<dbReference type="InterPro" id="IPR012341">
    <property type="entry name" value="6hp_glycosidase-like_sf"/>
</dbReference>
<feature type="chain" id="PRO_5033772453" description="Endoglucanase" evidence="9">
    <location>
        <begin position="24"/>
        <end position="461"/>
    </location>
</feature>
<dbReference type="Gene3D" id="1.50.10.10">
    <property type="match status" value="1"/>
</dbReference>
<feature type="domain" description="Glycoside hydrolase family 9" evidence="10">
    <location>
        <begin position="28"/>
        <end position="447"/>
    </location>
</feature>
<evidence type="ECO:0000256" key="7">
    <source>
        <dbReference type="ARBA" id="ARBA00023326"/>
    </source>
</evidence>
<dbReference type="EMBL" id="KM459012">
    <property type="protein sequence ID" value="AKL90411.1"/>
    <property type="molecule type" value="mRNA"/>
</dbReference>
<keyword evidence="5 8" id="KW-0119">Carbohydrate metabolism</keyword>
<keyword evidence="3 8" id="KW-0378">Hydrolase</keyword>
<proteinExistence type="evidence at transcript level"/>
<evidence type="ECO:0000313" key="12">
    <source>
        <dbReference type="EMBL" id="QMT58057.1"/>
    </source>
</evidence>
<dbReference type="PANTHER" id="PTHR22298">
    <property type="entry name" value="ENDO-1,4-BETA-GLUCANASE"/>
    <property type="match status" value="1"/>
</dbReference>
<feature type="signal peptide" evidence="9">
    <location>
        <begin position="1"/>
        <end position="23"/>
    </location>
</feature>
<evidence type="ECO:0000259" key="10">
    <source>
        <dbReference type="Pfam" id="PF00759"/>
    </source>
</evidence>
<keyword evidence="6 8" id="KW-0326">Glycosidase</keyword>
<evidence type="ECO:0000256" key="1">
    <source>
        <dbReference type="ARBA" id="ARBA00000966"/>
    </source>
</evidence>
<evidence type="ECO:0000313" key="11">
    <source>
        <dbReference type="EMBL" id="AKL90411.1"/>
    </source>
</evidence>
<keyword evidence="4 9" id="KW-0136">Cellulose degradation</keyword>
<dbReference type="Pfam" id="PF00759">
    <property type="entry name" value="Glyco_hydro_9"/>
    <property type="match status" value="1"/>
</dbReference>
<dbReference type="SMR" id="A0A0U2D6P6"/>
<evidence type="ECO:0000256" key="8">
    <source>
        <dbReference type="PROSITE-ProRule" id="PRU10060"/>
    </source>
</evidence>
<dbReference type="InterPro" id="IPR008928">
    <property type="entry name" value="6-hairpin_glycosidase_sf"/>
</dbReference>
<keyword evidence="7 8" id="KW-0624">Polysaccharide degradation</keyword>
<name>A0A0U2D6P6_NILLU</name>
<dbReference type="InterPro" id="IPR033126">
    <property type="entry name" value="Glyco_hydro_9_Asp/Glu_AS"/>
</dbReference>
<dbReference type="EMBL" id="MN732890">
    <property type="protein sequence ID" value="QMT58057.1"/>
    <property type="molecule type" value="mRNA"/>
</dbReference>
<comment type="similarity">
    <text evidence="2 8 9">Belongs to the glycosyl hydrolase 9 (cellulase E) family.</text>
</comment>
<sequence length="461" mass="52198">MNFSHLGLYVLLATSTFTYQVFGSKYDYSKVVHLSLLFYEAQRSGQLPANNRIPWRGDSSLNDRGLKGEDLTGGYYDAGDTVKFGFTMASTTTLLAWGCLSYKDAYKAAGEWKEVLNALKWATDYFIKCHVSPNEFYGQVGDFTLDHEYWGRPEDMNMSRKAYKIDAEHPGSDLAGETAAAMAAVSMVFKEEDPEYSDLCLEHAKQLFKFATTYRGLYHEAIKGAAQYYESTEYGDELTWAAVWLYKATGENNYIDEAEYFYMRFRLKDRPNEFYFNKKVAGVQVLFAQLTKRDDYVQAARAFCDFSVDVQKKTPKGLIYIEKIGTLCHAANIAFVCMQAADIGIEQEKYRDFAKKQIDYILGDSGRSFVIGFGENYPKKPFHAGSSCPIKPVKCGWEAYNSTKDNPQVLHGALVSGPDENDLYEDAREDYIYNEVTIDYNAGFQSAVAGLLHLELNNDNS</sequence>
<evidence type="ECO:0000256" key="2">
    <source>
        <dbReference type="ARBA" id="ARBA00007072"/>
    </source>
</evidence>
<reference evidence="11" key="1">
    <citation type="submission" date="2014-09" db="EMBL/GenBank/DDBJ databases">
        <title>A salivary enzyme, endo-beta-1,4-glucanase, plays an important role in virulence development of the brown planthopper, Nilaparvata lugens on rice variety Mudgo.</title>
        <authorList>
            <person name="Ji R."/>
            <person name="Chen H."/>
            <person name="Ye W."/>
            <person name="Yu H."/>
            <person name="Li H."/>
            <person name="Li S."/>
            <person name="Li J."/>
            <person name="Lou Y."/>
        </authorList>
    </citation>
    <scope>NUCLEOTIDE SEQUENCE</scope>
</reference>
<feature type="active site" evidence="8">
    <location>
        <position position="435"/>
    </location>
</feature>
<evidence type="ECO:0000256" key="4">
    <source>
        <dbReference type="ARBA" id="ARBA00023001"/>
    </source>
</evidence>
<dbReference type="OrthoDB" id="10257085at2759"/>